<sequence length="112" mass="13845">MKRQIHKRLPKDFVEDVLRTFSEEKISREQASEFLGLSRSELYWWREKYLASAKKKKDFKLYNREAKPTRFFPKEVQDFLHEELYYITRCEGRFKNKFNFSFLAEQAEKKFD</sequence>
<protein>
    <recommendedName>
        <fullName evidence="2">Transposase Synechocystis PCC 6803 domain-containing protein</fullName>
    </recommendedName>
</protein>
<name>A0A0F8Y981_9ZZZZ</name>
<dbReference type="GO" id="GO:0043565">
    <property type="term" value="F:sequence-specific DNA binding"/>
    <property type="evidence" value="ECO:0007669"/>
    <property type="project" value="InterPro"/>
</dbReference>
<accession>A0A0F8Y981</accession>
<evidence type="ECO:0008006" key="2">
    <source>
        <dbReference type="Google" id="ProtNLM"/>
    </source>
</evidence>
<organism evidence="1">
    <name type="scientific">marine sediment metagenome</name>
    <dbReference type="NCBI Taxonomy" id="412755"/>
    <lineage>
        <taxon>unclassified sequences</taxon>
        <taxon>metagenomes</taxon>
        <taxon>ecological metagenomes</taxon>
    </lineage>
</organism>
<evidence type="ECO:0000313" key="1">
    <source>
        <dbReference type="EMBL" id="KKK50664.1"/>
    </source>
</evidence>
<dbReference type="EMBL" id="LAZR01067904">
    <property type="protein sequence ID" value="KKK50664.1"/>
    <property type="molecule type" value="Genomic_DNA"/>
</dbReference>
<reference evidence="1" key="1">
    <citation type="journal article" date="2015" name="Nature">
        <title>Complex archaea that bridge the gap between prokaryotes and eukaryotes.</title>
        <authorList>
            <person name="Spang A."/>
            <person name="Saw J.H."/>
            <person name="Jorgensen S.L."/>
            <person name="Zaremba-Niedzwiedzka K."/>
            <person name="Martijn J."/>
            <person name="Lind A.E."/>
            <person name="van Eijk R."/>
            <person name="Schleper C."/>
            <person name="Guy L."/>
            <person name="Ettema T.J."/>
        </authorList>
    </citation>
    <scope>NUCLEOTIDE SEQUENCE</scope>
</reference>
<dbReference type="SUPFAM" id="SSF48295">
    <property type="entry name" value="TrpR-like"/>
    <property type="match status" value="1"/>
</dbReference>
<dbReference type="InterPro" id="IPR010921">
    <property type="entry name" value="Trp_repressor/repl_initiator"/>
</dbReference>
<gene>
    <name evidence="1" type="ORF">LCGC14_3122750</name>
</gene>
<feature type="non-terminal residue" evidence="1">
    <location>
        <position position="112"/>
    </location>
</feature>
<proteinExistence type="predicted"/>
<comment type="caution">
    <text evidence="1">The sequence shown here is derived from an EMBL/GenBank/DDBJ whole genome shotgun (WGS) entry which is preliminary data.</text>
</comment>
<dbReference type="AlphaFoldDB" id="A0A0F8Y981"/>